<comment type="caution">
    <text evidence="2">The sequence shown here is derived from an EMBL/GenBank/DDBJ whole genome shotgun (WGS) entry which is preliminary data.</text>
</comment>
<keyword evidence="3" id="KW-1185">Reference proteome</keyword>
<evidence type="ECO:0000256" key="1">
    <source>
        <dbReference type="SAM" id="MobiDB-lite"/>
    </source>
</evidence>
<gene>
    <name evidence="2" type="ORF">BO94DRAFT_317203</name>
</gene>
<dbReference type="RefSeq" id="XP_025470780.1">
    <property type="nucleotide sequence ID" value="XM_025606874.1"/>
</dbReference>
<dbReference type="EMBL" id="MSFK01000005">
    <property type="protein sequence ID" value="PWY94019.1"/>
    <property type="molecule type" value="Genomic_DNA"/>
</dbReference>
<proteinExistence type="predicted"/>
<evidence type="ECO:0000313" key="2">
    <source>
        <dbReference type="EMBL" id="PWY94019.1"/>
    </source>
</evidence>
<dbReference type="GeneID" id="37109017"/>
<organism evidence="2 3">
    <name type="scientific">Aspergillus sclerotioniger CBS 115572</name>
    <dbReference type="NCBI Taxonomy" id="1450535"/>
    <lineage>
        <taxon>Eukaryota</taxon>
        <taxon>Fungi</taxon>
        <taxon>Dikarya</taxon>
        <taxon>Ascomycota</taxon>
        <taxon>Pezizomycotina</taxon>
        <taxon>Eurotiomycetes</taxon>
        <taxon>Eurotiomycetidae</taxon>
        <taxon>Eurotiales</taxon>
        <taxon>Aspergillaceae</taxon>
        <taxon>Aspergillus</taxon>
        <taxon>Aspergillus subgen. Circumdati</taxon>
    </lineage>
</organism>
<feature type="compositionally biased region" description="Low complexity" evidence="1">
    <location>
        <begin position="75"/>
        <end position="87"/>
    </location>
</feature>
<dbReference type="AlphaFoldDB" id="A0A317X629"/>
<name>A0A317X629_9EURO</name>
<feature type="region of interest" description="Disordered" evidence="1">
    <location>
        <begin position="74"/>
        <end position="93"/>
    </location>
</feature>
<reference evidence="2 3" key="1">
    <citation type="submission" date="2016-12" db="EMBL/GenBank/DDBJ databases">
        <title>The genomes of Aspergillus section Nigri reveals drivers in fungal speciation.</title>
        <authorList>
            <consortium name="DOE Joint Genome Institute"/>
            <person name="Vesth T.C."/>
            <person name="Nybo J."/>
            <person name="Theobald S."/>
            <person name="Brandl J."/>
            <person name="Frisvad J.C."/>
            <person name="Nielsen K.F."/>
            <person name="Lyhne E.K."/>
            <person name="Kogle M.E."/>
            <person name="Kuo A."/>
            <person name="Riley R."/>
            <person name="Clum A."/>
            <person name="Nolan M."/>
            <person name="Lipzen A."/>
            <person name="Salamov A."/>
            <person name="Henrissat B."/>
            <person name="Wiebenga A."/>
            <person name="De Vries R.P."/>
            <person name="Grigoriev I.V."/>
            <person name="Mortensen U.H."/>
            <person name="Andersen M.R."/>
            <person name="Baker S.E."/>
        </authorList>
    </citation>
    <scope>NUCLEOTIDE SEQUENCE [LARGE SCALE GENOMIC DNA]</scope>
    <source>
        <strain evidence="2 3">CBS 115572</strain>
    </source>
</reference>
<protein>
    <submittedName>
        <fullName evidence="2">Uncharacterized protein</fullName>
    </submittedName>
</protein>
<dbReference type="Proteomes" id="UP000246702">
    <property type="component" value="Unassembled WGS sequence"/>
</dbReference>
<sequence>MADAGGARFRPMVLSGPADKTGIFFTCPMRSQRPEEATMRVYRSEALRWKRHPVPAGARMLALISPGYRYRDNIGSGPAGQSPGQSSTKEMPGWPAGGSVHGVEPGFCYSMGLLGSIPVGLAAARKQSRAYLGGHLKSLSRPGSSSSRLVAPYQTSHPLPLKVLQPFLFRRFLISCRLLTLAILSLLCSPTSGFISSVFRSSPSPDLLAPNPFDLSSWRLPKYLQSRSSPRPAPLSPAV</sequence>
<accession>A0A317X629</accession>
<evidence type="ECO:0000313" key="3">
    <source>
        <dbReference type="Proteomes" id="UP000246702"/>
    </source>
</evidence>